<dbReference type="SUPFAM" id="SSF143011">
    <property type="entry name" value="RelE-like"/>
    <property type="match status" value="1"/>
</dbReference>
<dbReference type="EMBL" id="QVXO01000004">
    <property type="protein sequence ID" value="RPJ93187.1"/>
    <property type="molecule type" value="Genomic_DNA"/>
</dbReference>
<dbReference type="PANTHER" id="PTHR38813:SF1">
    <property type="entry name" value="TOXIN RELE1-RELATED"/>
    <property type="match status" value="1"/>
</dbReference>
<dbReference type="RefSeq" id="WP_059375107.1">
    <property type="nucleotide sequence ID" value="NZ_CP061008.1"/>
</dbReference>
<accession>A0A424WJB3</accession>
<evidence type="ECO:0000313" key="2">
    <source>
        <dbReference type="Proteomes" id="UP000285324"/>
    </source>
</evidence>
<name>A0A424WJB3_ALCXX</name>
<dbReference type="InterPro" id="IPR052747">
    <property type="entry name" value="TA_system_RelE_toxin"/>
</dbReference>
<protein>
    <submittedName>
        <fullName evidence="1">Type II toxin-antitoxin system RelE/ParE family toxin</fullName>
    </submittedName>
</protein>
<reference evidence="1 2" key="1">
    <citation type="submission" date="2018-08" db="EMBL/GenBank/DDBJ databases">
        <title>Achromobacter xylosoxidans Genome sequencing and assembly.</title>
        <authorList>
            <person name="Wang R."/>
            <person name="Rensing C."/>
            <person name="Li Y."/>
        </authorList>
    </citation>
    <scope>NUCLEOTIDE SEQUENCE [LARGE SCALE GENOMIC DNA]</scope>
    <source>
        <strain evidence="1 2">GD003A</strain>
    </source>
</reference>
<dbReference type="PANTHER" id="PTHR38813">
    <property type="match status" value="1"/>
</dbReference>
<comment type="caution">
    <text evidence="1">The sequence shown here is derived from an EMBL/GenBank/DDBJ whole genome shotgun (WGS) entry which is preliminary data.</text>
</comment>
<organism evidence="1 2">
    <name type="scientific">Alcaligenes xylosoxydans xylosoxydans</name>
    <name type="common">Achromobacter xylosoxidans</name>
    <dbReference type="NCBI Taxonomy" id="85698"/>
    <lineage>
        <taxon>Bacteria</taxon>
        <taxon>Pseudomonadati</taxon>
        <taxon>Pseudomonadota</taxon>
        <taxon>Betaproteobacteria</taxon>
        <taxon>Burkholderiales</taxon>
        <taxon>Alcaligenaceae</taxon>
        <taxon>Achromobacter</taxon>
    </lineage>
</organism>
<sequence>MFSINWTKTAVKQLRKISPVDRSRIVEEVAELELFPASRNVKALTNHQFGFRLRIGQYRVLFDVAAVVRIIEIQEVKRRDDHTY</sequence>
<gene>
    <name evidence="1" type="ORF">DY367_04545</name>
</gene>
<dbReference type="OrthoDB" id="5570653at2"/>
<proteinExistence type="predicted"/>
<dbReference type="AlphaFoldDB" id="A0A424WJB3"/>
<dbReference type="InterPro" id="IPR035093">
    <property type="entry name" value="RelE/ParE_toxin_dom_sf"/>
</dbReference>
<evidence type="ECO:0000313" key="1">
    <source>
        <dbReference type="EMBL" id="RPJ93187.1"/>
    </source>
</evidence>
<dbReference type="Gene3D" id="3.30.2310.20">
    <property type="entry name" value="RelE-like"/>
    <property type="match status" value="1"/>
</dbReference>
<dbReference type="Proteomes" id="UP000285324">
    <property type="component" value="Unassembled WGS sequence"/>
</dbReference>